<name>A0A2T3N150_9GAMM</name>
<proteinExistence type="predicted"/>
<protein>
    <recommendedName>
        <fullName evidence="4">Lipoprotein</fullName>
    </recommendedName>
</protein>
<keyword evidence="3" id="KW-1185">Reference proteome</keyword>
<feature type="signal peptide" evidence="1">
    <location>
        <begin position="1"/>
        <end position="20"/>
    </location>
</feature>
<evidence type="ECO:0008006" key="4">
    <source>
        <dbReference type="Google" id="ProtNLM"/>
    </source>
</evidence>
<reference evidence="2 3" key="1">
    <citation type="submission" date="2018-03" db="EMBL/GenBank/DDBJ databases">
        <title>Whole genome sequencing of Histamine producing bacteria.</title>
        <authorList>
            <person name="Butler K."/>
        </authorList>
    </citation>
    <scope>NUCLEOTIDE SEQUENCE [LARGE SCALE GENOMIC DNA]</scope>
    <source>
        <strain evidence="2 3">DSM 16190</strain>
    </source>
</reference>
<comment type="caution">
    <text evidence="2">The sequence shown here is derived from an EMBL/GenBank/DDBJ whole genome shotgun (WGS) entry which is preliminary data.</text>
</comment>
<dbReference type="PROSITE" id="PS51257">
    <property type="entry name" value="PROKAR_LIPOPROTEIN"/>
    <property type="match status" value="1"/>
</dbReference>
<dbReference type="EMBL" id="PYMC01000003">
    <property type="protein sequence ID" value="PSW06029.1"/>
    <property type="molecule type" value="Genomic_DNA"/>
</dbReference>
<sequence>MKAVLSVIFAVLALSGCSKSVDEQADDYVDVSFSLCGTKVKAYSQGDDGKIRVICDNDSYFLVKSEETLAYMQELNGAYCHGKGFSLFNERKNYYTFTCADDKNFNIPK</sequence>
<dbReference type="OrthoDB" id="5917524at2"/>
<evidence type="ECO:0000313" key="2">
    <source>
        <dbReference type="EMBL" id="PSW06029.1"/>
    </source>
</evidence>
<evidence type="ECO:0000256" key="1">
    <source>
        <dbReference type="SAM" id="SignalP"/>
    </source>
</evidence>
<organism evidence="2 3">
    <name type="scientific">Photobacterium lipolyticum</name>
    <dbReference type="NCBI Taxonomy" id="266810"/>
    <lineage>
        <taxon>Bacteria</taxon>
        <taxon>Pseudomonadati</taxon>
        <taxon>Pseudomonadota</taxon>
        <taxon>Gammaproteobacteria</taxon>
        <taxon>Vibrionales</taxon>
        <taxon>Vibrionaceae</taxon>
        <taxon>Photobacterium</taxon>
    </lineage>
</organism>
<gene>
    <name evidence="2" type="ORF">C9I89_05805</name>
</gene>
<feature type="chain" id="PRO_5015679530" description="Lipoprotein" evidence="1">
    <location>
        <begin position="21"/>
        <end position="109"/>
    </location>
</feature>
<dbReference type="Proteomes" id="UP000240904">
    <property type="component" value="Unassembled WGS sequence"/>
</dbReference>
<dbReference type="RefSeq" id="WP_107282409.1">
    <property type="nucleotide sequence ID" value="NZ_PYMC01000003.1"/>
</dbReference>
<dbReference type="AlphaFoldDB" id="A0A2T3N150"/>
<keyword evidence="1" id="KW-0732">Signal</keyword>
<accession>A0A2T3N150</accession>
<evidence type="ECO:0000313" key="3">
    <source>
        <dbReference type="Proteomes" id="UP000240904"/>
    </source>
</evidence>